<keyword evidence="1" id="KW-1133">Transmembrane helix</keyword>
<feature type="transmembrane region" description="Helical" evidence="1">
    <location>
        <begin position="91"/>
        <end position="118"/>
    </location>
</feature>
<evidence type="ECO:0000313" key="4">
    <source>
        <dbReference type="Proteomes" id="UP001190825"/>
    </source>
</evidence>
<sequence>MRYAALNTIRVLLCYAVMLTFAEWYYGNLFSYERAKFASTCYVFAFAPLPNVRLSLRLLYITLSIFPIIALHFVYIFFVNPANYTVDMESIHFFVLVSFAVTWINWHYPLFLLIYTLLEYFFVKKLAVRTATHSRP</sequence>
<dbReference type="Proteomes" id="UP000507954">
    <property type="component" value="Unassembled WGS sequence"/>
</dbReference>
<protein>
    <recommendedName>
        <fullName evidence="5">Transmembrane protein</fullName>
    </recommendedName>
</protein>
<dbReference type="Proteomes" id="UP001190825">
    <property type="component" value="Unassembled WGS sequence"/>
</dbReference>
<reference evidence="2" key="1">
    <citation type="submission" date="2017-04" db="EMBL/GenBank/DDBJ databases">
        <authorList>
            <person name="Porter S."/>
            <person name="Friesen M.L."/>
            <person name="Faber-Hammond J."/>
        </authorList>
    </citation>
    <scope>NUCLEOTIDE SEQUENCE</scope>
    <source>
        <strain evidence="2">Str16</strain>
    </source>
</reference>
<name>A0A508WW21_9HYPH</name>
<proteinExistence type="predicted"/>
<keyword evidence="4" id="KW-1185">Reference proteome</keyword>
<reference evidence="3" key="3">
    <citation type="submission" date="2019-06" db="EMBL/GenBank/DDBJ databases">
        <authorList>
            <person name="Le Quere A."/>
            <person name="Colella S."/>
        </authorList>
    </citation>
    <scope>NUCLEOTIDE SEQUENCE</scope>
    <source>
        <strain evidence="3">EmedicaeMD41</strain>
    </source>
</reference>
<gene>
    <name evidence="2" type="ORF">BMJ33_07650</name>
    <name evidence="3" type="ORF">EMEDMD4_220107</name>
</gene>
<keyword evidence="1" id="KW-0472">Membrane</keyword>
<keyword evidence="1" id="KW-0812">Transmembrane</keyword>
<dbReference type="EMBL" id="NBUC01000055">
    <property type="protein sequence ID" value="PLU06115.1"/>
    <property type="molecule type" value="Genomic_DNA"/>
</dbReference>
<evidence type="ECO:0000313" key="2">
    <source>
        <dbReference type="EMBL" id="PLU06115.1"/>
    </source>
</evidence>
<evidence type="ECO:0000313" key="3">
    <source>
        <dbReference type="EMBL" id="VTZ60989.1"/>
    </source>
</evidence>
<dbReference type="AlphaFoldDB" id="A0A508WW21"/>
<reference evidence="2 4" key="2">
    <citation type="journal article" date="2018" name="FEMS Microbiol. Ecol.">
        <title>Co-invading symbiotic mutualists of Medicago polymorpha retain high ancestral diversity and contain diverse accessory genomes.</title>
        <authorList>
            <person name="Porter S.S."/>
            <person name="Faber-Hammond J.J."/>
            <person name="Friesen M.L."/>
        </authorList>
    </citation>
    <scope>NUCLEOTIDE SEQUENCE [LARGE SCALE GENOMIC DNA]</scope>
    <source>
        <strain evidence="2 4">Str16</strain>
    </source>
</reference>
<evidence type="ECO:0008006" key="5">
    <source>
        <dbReference type="Google" id="ProtNLM"/>
    </source>
</evidence>
<accession>A0A508WW21</accession>
<organism evidence="3">
    <name type="scientific">Sinorhizobium medicae</name>
    <dbReference type="NCBI Taxonomy" id="110321"/>
    <lineage>
        <taxon>Bacteria</taxon>
        <taxon>Pseudomonadati</taxon>
        <taxon>Pseudomonadota</taxon>
        <taxon>Alphaproteobacteria</taxon>
        <taxon>Hyphomicrobiales</taxon>
        <taxon>Rhizobiaceae</taxon>
        <taxon>Sinorhizobium/Ensifer group</taxon>
        <taxon>Sinorhizobium</taxon>
    </lineage>
</organism>
<dbReference type="EMBL" id="CABFNB010000087">
    <property type="protein sequence ID" value="VTZ60989.1"/>
    <property type="molecule type" value="Genomic_DNA"/>
</dbReference>
<evidence type="ECO:0000256" key="1">
    <source>
        <dbReference type="SAM" id="Phobius"/>
    </source>
</evidence>
<feature type="transmembrane region" description="Helical" evidence="1">
    <location>
        <begin position="6"/>
        <end position="26"/>
    </location>
</feature>
<feature type="transmembrane region" description="Helical" evidence="1">
    <location>
        <begin position="58"/>
        <end position="79"/>
    </location>
</feature>